<dbReference type="Proteomes" id="UP001385951">
    <property type="component" value="Unassembled WGS sequence"/>
</dbReference>
<feature type="transmembrane region" description="Helical" evidence="2">
    <location>
        <begin position="122"/>
        <end position="145"/>
    </location>
</feature>
<keyword evidence="4" id="KW-1185">Reference proteome</keyword>
<feature type="transmembrane region" description="Helical" evidence="2">
    <location>
        <begin position="20"/>
        <end position="39"/>
    </location>
</feature>
<feature type="compositionally biased region" description="Polar residues" evidence="1">
    <location>
        <begin position="273"/>
        <end position="286"/>
    </location>
</feature>
<keyword evidence="2" id="KW-1133">Transmembrane helix</keyword>
<feature type="transmembrane region" description="Helical" evidence="2">
    <location>
        <begin position="238"/>
        <end position="256"/>
    </location>
</feature>
<keyword evidence="2" id="KW-0812">Transmembrane</keyword>
<feature type="region of interest" description="Disordered" evidence="1">
    <location>
        <begin position="317"/>
        <end position="371"/>
    </location>
</feature>
<reference evidence="3 4" key="1">
    <citation type="submission" date="2022-09" db="EMBL/GenBank/DDBJ databases">
        <authorList>
            <person name="Palmer J.M."/>
        </authorList>
    </citation>
    <scope>NUCLEOTIDE SEQUENCE [LARGE SCALE GENOMIC DNA]</scope>
    <source>
        <strain evidence="3 4">DSM 7382</strain>
    </source>
</reference>
<protein>
    <recommendedName>
        <fullName evidence="5">Cytochrome b561 domain-containing protein</fullName>
    </recommendedName>
</protein>
<sequence length="371" mass="41221">MADQLQLPPSLDLPPHLSAHKYFFVCTLTVAAWDTLVLSPRSYRLLRTKEWPVLKIAFHFLRLFMPIEFTIAGVAFFDTKWSQETCQKFFLFEPICTAILLAICSMVHVIRIHAIYDKNKTILTGMSGLLAVQVVVTAICCGFFRNTPLEEGQGCIASPKHNWVGIYWLSATLLYTASFAFALVRSFKSLEIKPITKWKLMLRDGLNLYGAIWIVNMTNMLFWFIITPTGDNDPVKTIVTSMTAVLTTSMTLRIILSVRGTLVHGGSFAVSSTSNPSRSGGTTHVLSGNRREPTNPVLSLSHQPAPTAYAVPLGQKERSDWGAPEYDGKSSVGDNKEAGFPIEPTESNEENLGVKITVDTQTDYESYGRAK</sequence>
<feature type="region of interest" description="Disordered" evidence="1">
    <location>
        <begin position="273"/>
        <end position="302"/>
    </location>
</feature>
<evidence type="ECO:0008006" key="5">
    <source>
        <dbReference type="Google" id="ProtNLM"/>
    </source>
</evidence>
<dbReference type="AlphaFoldDB" id="A0AAW0FNV1"/>
<feature type="transmembrane region" description="Helical" evidence="2">
    <location>
        <begin position="89"/>
        <end position="110"/>
    </location>
</feature>
<feature type="transmembrane region" description="Helical" evidence="2">
    <location>
        <begin position="205"/>
        <end position="226"/>
    </location>
</feature>
<evidence type="ECO:0000256" key="1">
    <source>
        <dbReference type="SAM" id="MobiDB-lite"/>
    </source>
</evidence>
<evidence type="ECO:0000313" key="3">
    <source>
        <dbReference type="EMBL" id="KAK7682371.1"/>
    </source>
</evidence>
<evidence type="ECO:0000313" key="4">
    <source>
        <dbReference type="Proteomes" id="UP001385951"/>
    </source>
</evidence>
<keyword evidence="2" id="KW-0472">Membrane</keyword>
<accession>A0AAW0FNV1</accession>
<feature type="transmembrane region" description="Helical" evidence="2">
    <location>
        <begin position="165"/>
        <end position="184"/>
    </location>
</feature>
<organism evidence="3 4">
    <name type="scientific">Cerrena zonata</name>
    <dbReference type="NCBI Taxonomy" id="2478898"/>
    <lineage>
        <taxon>Eukaryota</taxon>
        <taxon>Fungi</taxon>
        <taxon>Dikarya</taxon>
        <taxon>Basidiomycota</taxon>
        <taxon>Agaricomycotina</taxon>
        <taxon>Agaricomycetes</taxon>
        <taxon>Polyporales</taxon>
        <taxon>Cerrenaceae</taxon>
        <taxon>Cerrena</taxon>
    </lineage>
</organism>
<feature type="transmembrane region" description="Helical" evidence="2">
    <location>
        <begin position="60"/>
        <end position="77"/>
    </location>
</feature>
<name>A0AAW0FNV1_9APHY</name>
<comment type="caution">
    <text evidence="3">The sequence shown here is derived from an EMBL/GenBank/DDBJ whole genome shotgun (WGS) entry which is preliminary data.</text>
</comment>
<evidence type="ECO:0000256" key="2">
    <source>
        <dbReference type="SAM" id="Phobius"/>
    </source>
</evidence>
<proteinExistence type="predicted"/>
<dbReference type="EMBL" id="JASBNA010000036">
    <property type="protein sequence ID" value="KAK7682371.1"/>
    <property type="molecule type" value="Genomic_DNA"/>
</dbReference>
<gene>
    <name evidence="3" type="ORF">QCA50_014576</name>
</gene>